<protein>
    <submittedName>
        <fullName evidence="1">Uncharacterized protein</fullName>
    </submittedName>
</protein>
<dbReference type="RefSeq" id="WP_005987885.1">
    <property type="nucleotide sequence ID" value="NZ_AOSV01000029.1"/>
</dbReference>
<proteinExistence type="predicted"/>
<dbReference type="PATRIC" id="fig|1262666.3.peg.2669"/>
<dbReference type="Proteomes" id="UP000011922">
    <property type="component" value="Unassembled WGS sequence"/>
</dbReference>
<dbReference type="AlphaFoldDB" id="M5PQJ4"/>
<dbReference type="EMBL" id="AOSV01000029">
    <property type="protein sequence ID" value="EMG36617.1"/>
    <property type="molecule type" value="Genomic_DNA"/>
</dbReference>
<accession>M5PQJ4</accession>
<reference evidence="1 2" key="1">
    <citation type="journal article" date="2013" name="Genome Announc.">
        <title>Draft Genome Sequence for Desulfovibrio africanus Strain PCS.</title>
        <authorList>
            <person name="Brown S.D."/>
            <person name="Utturkar S.M."/>
            <person name="Arkin A.P."/>
            <person name="Deutschbauer A.M."/>
            <person name="Elias D.A."/>
            <person name="Hazen T.C."/>
            <person name="Chakraborty R."/>
        </authorList>
    </citation>
    <scope>NUCLEOTIDE SEQUENCE [LARGE SCALE GENOMIC DNA]</scope>
    <source>
        <strain evidence="1 2">PCS</strain>
    </source>
</reference>
<sequence>MSLYRARMIKAGLADLPLRISSYQFRKRQSPLESYLQVVTPEIDLAGDIADRADGELVLDRWDGAAWAEVARANVESPRTDRGASSVSITIAGHKTVTYSSPVTVALQGGQTTSESTSGRRIRALPDHAIRPGDTATWGSLSFVAGLITYTGSATAEYMDVSE</sequence>
<evidence type="ECO:0000313" key="1">
    <source>
        <dbReference type="EMBL" id="EMG36617.1"/>
    </source>
</evidence>
<gene>
    <name evidence="1" type="ORF">PCS_02629</name>
</gene>
<comment type="caution">
    <text evidence="1">The sequence shown here is derived from an EMBL/GenBank/DDBJ whole genome shotgun (WGS) entry which is preliminary data.</text>
</comment>
<evidence type="ECO:0000313" key="2">
    <source>
        <dbReference type="Proteomes" id="UP000011922"/>
    </source>
</evidence>
<organism evidence="1 2">
    <name type="scientific">Desulfocurvibacter africanus PCS</name>
    <dbReference type="NCBI Taxonomy" id="1262666"/>
    <lineage>
        <taxon>Bacteria</taxon>
        <taxon>Pseudomonadati</taxon>
        <taxon>Thermodesulfobacteriota</taxon>
        <taxon>Desulfovibrionia</taxon>
        <taxon>Desulfovibrionales</taxon>
        <taxon>Desulfovibrionaceae</taxon>
        <taxon>Desulfocurvibacter</taxon>
    </lineage>
</organism>
<name>M5PQJ4_DESAF</name>